<sequence length="787" mass="89479">MPRNTKAISREDKRRLRHKRKENLEDLKKRVEEFDPVENSKITKFDELPLTQETLRGLGESGYVNLTDIQREAIPICLQGHDVLGAAKTGSGKTLSYLIPVLERLNYEKWSDMDGVGALIILPTRELAVQIYEVLLRIGKFSSLSAGLVIGGKDYKFEKERIGKVNILIGTPGRILQHLDESSTLNLDNLQTLVLDEADRILDMGFRQTIDSILNDIPPQRQTLLFSATQTKSVKDLARLSLVNPKYISTSTDQEATTPESLDQFCVTTQLSEKLDLLWSFIKAHINTKILVFVSSSKQVHFIYESFRKLRPGIQLLKLHGRQKQKARMETTQQFTHASHCCLFATDVVARGLDFPAIDWVIQLDCPEDVTTYIHRVGRSARFGRSGKSLLMLTPNEETPFLKKLGSRKIAVKKLNVKGSKKKSIHSQLQSLCFESPELKYLGQKAFISYCKSVFVQADKEVFDLSKLPLEEYAKSLGLPGTPKVKFMDRAREGKGMSEGEITKVKAKKNASRKVMNLAKTDENGEAMEEKRVRTKYDKMFERTNQNILSEHYMQMTHGKAGEYDDDDDDGDFLTVRRTVDDVDEKDLPPLELINTSKRAMKRATSRKLTAKMQDKGSKMVFDDAGKAHAVYELENEEDFQKQGPADELKEQFLSGEKANMHKEDAVDKSVAKEKRVEKKRRRKELERLAKEDEVSDEEAAYTVVLGHGSEDDEEPDLERDLALGEEEEREKDDENKEEERPSKRTKMVAEPQEEDGDGGEEGNVIEIEQPESIQDLEALTEKLINE</sequence>
<gene>
    <name evidence="17" type="ORF">BRENAR_LOCUS298</name>
</gene>
<feature type="region of interest" description="Disordered" evidence="13">
    <location>
        <begin position="635"/>
        <end position="787"/>
    </location>
</feature>
<dbReference type="PANTHER" id="PTHR24031">
    <property type="entry name" value="RNA HELICASE"/>
    <property type="match status" value="1"/>
</dbReference>
<evidence type="ECO:0000313" key="18">
    <source>
        <dbReference type="Proteomes" id="UP000290900"/>
    </source>
</evidence>
<keyword evidence="9" id="KW-0539">Nucleus</keyword>
<dbReference type="SMART" id="SM00490">
    <property type="entry name" value="HELICc"/>
    <property type="match status" value="1"/>
</dbReference>
<evidence type="ECO:0000259" key="16">
    <source>
        <dbReference type="PROSITE" id="PS51195"/>
    </source>
</evidence>
<comment type="domain">
    <text evidence="12">The Q motif is unique to and characteristic of the DEAD box family of RNA helicases and controls ATP binding and hydrolysis.</text>
</comment>
<evidence type="ECO:0000256" key="13">
    <source>
        <dbReference type="SAM" id="MobiDB-lite"/>
    </source>
</evidence>
<dbReference type="InterPro" id="IPR027417">
    <property type="entry name" value="P-loop_NTPase"/>
</dbReference>
<dbReference type="InterPro" id="IPR011545">
    <property type="entry name" value="DEAD/DEAH_box_helicase_dom"/>
</dbReference>
<protein>
    <recommendedName>
        <fullName evidence="12">ATP-dependent RNA helicase</fullName>
        <ecNumber evidence="12">3.6.4.13</ecNumber>
    </recommendedName>
</protein>
<dbReference type="GO" id="GO:0016887">
    <property type="term" value="F:ATP hydrolysis activity"/>
    <property type="evidence" value="ECO:0007669"/>
    <property type="project" value="RHEA"/>
</dbReference>
<name>A0A448YF77_BRENA</name>
<comment type="similarity">
    <text evidence="11">Belongs to the DEAD box helicase family.</text>
</comment>
<feature type="compositionally biased region" description="Acidic residues" evidence="13">
    <location>
        <begin position="711"/>
        <end position="732"/>
    </location>
</feature>
<organism evidence="17 18">
    <name type="scientific">Brettanomyces naardenensis</name>
    <name type="common">Yeast</name>
    <dbReference type="NCBI Taxonomy" id="13370"/>
    <lineage>
        <taxon>Eukaryota</taxon>
        <taxon>Fungi</taxon>
        <taxon>Dikarya</taxon>
        <taxon>Ascomycota</taxon>
        <taxon>Saccharomycotina</taxon>
        <taxon>Pichiomycetes</taxon>
        <taxon>Pichiales</taxon>
        <taxon>Pichiaceae</taxon>
        <taxon>Brettanomyces</taxon>
    </lineage>
</organism>
<proteinExistence type="inferred from homology"/>
<keyword evidence="18" id="KW-1185">Reference proteome</keyword>
<dbReference type="SMART" id="SM01178">
    <property type="entry name" value="DUF4217"/>
    <property type="match status" value="1"/>
</dbReference>
<dbReference type="InterPro" id="IPR000629">
    <property type="entry name" value="RNA-helicase_DEAD-box_CS"/>
</dbReference>
<dbReference type="GO" id="GO:0005524">
    <property type="term" value="F:ATP binding"/>
    <property type="evidence" value="ECO:0007669"/>
    <property type="project" value="UniProtKB-UniRule"/>
</dbReference>
<keyword evidence="4 11" id="KW-0547">Nucleotide-binding</keyword>
<dbReference type="GO" id="GO:0003724">
    <property type="term" value="F:RNA helicase activity"/>
    <property type="evidence" value="ECO:0007669"/>
    <property type="project" value="UniProtKB-EC"/>
</dbReference>
<keyword evidence="2" id="KW-0690">Ribosome biogenesis</keyword>
<dbReference type="FunCoup" id="A0A448YF77">
    <property type="interactions" value="1096"/>
</dbReference>
<dbReference type="EC" id="3.6.4.13" evidence="12"/>
<dbReference type="GO" id="GO:0003723">
    <property type="term" value="F:RNA binding"/>
    <property type="evidence" value="ECO:0007669"/>
    <property type="project" value="UniProtKB-UniRule"/>
</dbReference>
<dbReference type="AlphaFoldDB" id="A0A448YF77"/>
<dbReference type="PROSITE" id="PS51194">
    <property type="entry name" value="HELICASE_CTER"/>
    <property type="match status" value="1"/>
</dbReference>
<feature type="compositionally biased region" description="Acidic residues" evidence="13">
    <location>
        <begin position="752"/>
        <end position="761"/>
    </location>
</feature>
<dbReference type="STRING" id="13370.A0A448YF77"/>
<dbReference type="InterPro" id="IPR014014">
    <property type="entry name" value="RNA_helicase_DEAD_Q_motif"/>
</dbReference>
<dbReference type="GO" id="GO:0006364">
    <property type="term" value="P:rRNA processing"/>
    <property type="evidence" value="ECO:0007669"/>
    <property type="project" value="UniProtKB-KW"/>
</dbReference>
<dbReference type="InterPro" id="IPR025313">
    <property type="entry name" value="SPB4-like_CTE"/>
</dbReference>
<keyword evidence="6 11" id="KW-0347">Helicase</keyword>
<evidence type="ECO:0000256" key="1">
    <source>
        <dbReference type="ARBA" id="ARBA00004604"/>
    </source>
</evidence>
<evidence type="ECO:0000256" key="11">
    <source>
        <dbReference type="RuleBase" id="RU000492"/>
    </source>
</evidence>
<dbReference type="PROSITE" id="PS00039">
    <property type="entry name" value="DEAD_ATP_HELICASE"/>
    <property type="match status" value="1"/>
</dbReference>
<keyword evidence="8 12" id="KW-0694">RNA-binding</keyword>
<evidence type="ECO:0000256" key="2">
    <source>
        <dbReference type="ARBA" id="ARBA00022517"/>
    </source>
</evidence>
<dbReference type="Pfam" id="PF00270">
    <property type="entry name" value="DEAD"/>
    <property type="match status" value="1"/>
</dbReference>
<dbReference type="EMBL" id="CAACVR010000001">
    <property type="protein sequence ID" value="VEU19561.1"/>
    <property type="molecule type" value="Genomic_DNA"/>
</dbReference>
<dbReference type="CDD" id="cd18787">
    <property type="entry name" value="SF2_C_DEAD"/>
    <property type="match status" value="1"/>
</dbReference>
<keyword evidence="5 11" id="KW-0378">Hydrolase</keyword>
<evidence type="ECO:0000256" key="3">
    <source>
        <dbReference type="ARBA" id="ARBA00022552"/>
    </source>
</evidence>
<dbReference type="GO" id="GO:0005730">
    <property type="term" value="C:nucleolus"/>
    <property type="evidence" value="ECO:0007669"/>
    <property type="project" value="UniProtKB-SubCell"/>
</dbReference>
<evidence type="ECO:0000313" key="17">
    <source>
        <dbReference type="EMBL" id="VEU19561.1"/>
    </source>
</evidence>
<feature type="domain" description="Helicase ATP-binding" evidence="14">
    <location>
        <begin position="74"/>
        <end position="248"/>
    </location>
</feature>
<comment type="catalytic activity">
    <reaction evidence="12">
        <text>ATP + H2O = ADP + phosphate + H(+)</text>
        <dbReference type="Rhea" id="RHEA:13065"/>
        <dbReference type="ChEBI" id="CHEBI:15377"/>
        <dbReference type="ChEBI" id="CHEBI:15378"/>
        <dbReference type="ChEBI" id="CHEBI:30616"/>
        <dbReference type="ChEBI" id="CHEBI:43474"/>
        <dbReference type="ChEBI" id="CHEBI:456216"/>
        <dbReference type="EC" id="3.6.4.13"/>
    </reaction>
</comment>
<feature type="compositionally biased region" description="Basic and acidic residues" evidence="13">
    <location>
        <begin position="639"/>
        <end position="651"/>
    </location>
</feature>
<keyword evidence="7 11" id="KW-0067">ATP-binding</keyword>
<dbReference type="InterPro" id="IPR001650">
    <property type="entry name" value="Helicase_C-like"/>
</dbReference>
<evidence type="ECO:0000256" key="9">
    <source>
        <dbReference type="ARBA" id="ARBA00023242"/>
    </source>
</evidence>
<keyword evidence="3" id="KW-0698">rRNA processing</keyword>
<evidence type="ECO:0000256" key="10">
    <source>
        <dbReference type="PROSITE-ProRule" id="PRU00552"/>
    </source>
</evidence>
<dbReference type="PROSITE" id="PS51195">
    <property type="entry name" value="Q_MOTIF"/>
    <property type="match status" value="1"/>
</dbReference>
<dbReference type="Pfam" id="PF13959">
    <property type="entry name" value="CTE_SPB4"/>
    <property type="match status" value="1"/>
</dbReference>
<feature type="compositionally biased region" description="Basic and acidic residues" evidence="13">
    <location>
        <begin position="684"/>
        <end position="693"/>
    </location>
</feature>
<evidence type="ECO:0000259" key="14">
    <source>
        <dbReference type="PROSITE" id="PS51192"/>
    </source>
</evidence>
<evidence type="ECO:0000256" key="12">
    <source>
        <dbReference type="RuleBase" id="RU365068"/>
    </source>
</evidence>
<evidence type="ECO:0000256" key="5">
    <source>
        <dbReference type="ARBA" id="ARBA00022801"/>
    </source>
</evidence>
<feature type="compositionally biased region" description="Basic and acidic residues" evidence="13">
    <location>
        <begin position="659"/>
        <end position="677"/>
    </location>
</feature>
<feature type="domain" description="DEAD-box RNA helicase Q" evidence="16">
    <location>
        <begin position="43"/>
        <end position="71"/>
    </location>
</feature>
<accession>A0A448YF77</accession>
<dbReference type="Gene3D" id="3.40.50.300">
    <property type="entry name" value="P-loop containing nucleotide triphosphate hydrolases"/>
    <property type="match status" value="2"/>
</dbReference>
<evidence type="ECO:0000256" key="6">
    <source>
        <dbReference type="ARBA" id="ARBA00022806"/>
    </source>
</evidence>
<reference evidence="17 18" key="1">
    <citation type="submission" date="2018-12" db="EMBL/GenBank/DDBJ databases">
        <authorList>
            <person name="Tiukova I."/>
            <person name="Dainat J."/>
        </authorList>
    </citation>
    <scope>NUCLEOTIDE SEQUENCE [LARGE SCALE GENOMIC DNA]</scope>
</reference>
<evidence type="ECO:0000256" key="7">
    <source>
        <dbReference type="ARBA" id="ARBA00022840"/>
    </source>
</evidence>
<dbReference type="OrthoDB" id="10259640at2759"/>
<dbReference type="Pfam" id="PF00271">
    <property type="entry name" value="Helicase_C"/>
    <property type="match status" value="1"/>
</dbReference>
<dbReference type="PROSITE" id="PS51192">
    <property type="entry name" value="HELICASE_ATP_BIND_1"/>
    <property type="match status" value="1"/>
</dbReference>
<evidence type="ECO:0000256" key="4">
    <source>
        <dbReference type="ARBA" id="ARBA00022741"/>
    </source>
</evidence>
<dbReference type="SUPFAM" id="SSF52540">
    <property type="entry name" value="P-loop containing nucleoside triphosphate hydrolases"/>
    <property type="match status" value="2"/>
</dbReference>
<dbReference type="InParanoid" id="A0A448YF77"/>
<feature type="compositionally biased region" description="Basic and acidic residues" evidence="13">
    <location>
        <begin position="733"/>
        <end position="743"/>
    </location>
</feature>
<comment type="function">
    <text evidence="12">RNA helicase.</text>
</comment>
<comment type="subcellular location">
    <subcellularLocation>
        <location evidence="1">Nucleus</location>
        <location evidence="1">Nucleolus</location>
    </subcellularLocation>
</comment>
<evidence type="ECO:0000259" key="15">
    <source>
        <dbReference type="PROSITE" id="PS51194"/>
    </source>
</evidence>
<dbReference type="CDD" id="cd17941">
    <property type="entry name" value="DEADc_DDX10"/>
    <property type="match status" value="1"/>
</dbReference>
<dbReference type="SMART" id="SM00487">
    <property type="entry name" value="DEXDc"/>
    <property type="match status" value="1"/>
</dbReference>
<evidence type="ECO:0000256" key="8">
    <source>
        <dbReference type="ARBA" id="ARBA00022884"/>
    </source>
</evidence>
<feature type="domain" description="Helicase C-terminal" evidence="15">
    <location>
        <begin position="274"/>
        <end position="433"/>
    </location>
</feature>
<feature type="short sequence motif" description="Q motif" evidence="10">
    <location>
        <begin position="43"/>
        <end position="71"/>
    </location>
</feature>
<dbReference type="Proteomes" id="UP000290900">
    <property type="component" value="Unassembled WGS sequence"/>
</dbReference>
<dbReference type="InterPro" id="IPR014001">
    <property type="entry name" value="Helicase_ATP-bd"/>
</dbReference>